<dbReference type="Gene3D" id="2.40.40.50">
    <property type="entry name" value="Ubiquitin fusion degradation protein UFD1, N-terminal domain"/>
    <property type="match status" value="1"/>
</dbReference>
<dbReference type="Gene3D" id="3.10.330.10">
    <property type="match status" value="1"/>
</dbReference>
<proteinExistence type="inferred from homology"/>
<feature type="compositionally biased region" description="Polar residues" evidence="3">
    <location>
        <begin position="401"/>
        <end position="415"/>
    </location>
</feature>
<keyword evidence="7" id="KW-1185">Reference proteome</keyword>
<feature type="region of interest" description="Disordered" evidence="3">
    <location>
        <begin position="238"/>
        <end position="306"/>
    </location>
</feature>
<feature type="compositionally biased region" description="Basic and acidic residues" evidence="3">
    <location>
        <begin position="296"/>
        <end position="306"/>
    </location>
</feature>
<dbReference type="OrthoDB" id="422728at2759"/>
<feature type="region of interest" description="Disordered" evidence="3">
    <location>
        <begin position="350"/>
        <end position="461"/>
    </location>
</feature>
<dbReference type="Pfam" id="PF03152">
    <property type="entry name" value="UFD1_N1"/>
    <property type="match status" value="1"/>
</dbReference>
<dbReference type="GO" id="GO:0034098">
    <property type="term" value="C:VCP-NPL4-UFD1 AAA ATPase complex"/>
    <property type="evidence" value="ECO:0007669"/>
    <property type="project" value="TreeGrafter"/>
</dbReference>
<dbReference type="InterPro" id="IPR042299">
    <property type="entry name" value="Ufd1-like_Nn"/>
</dbReference>
<reference evidence="6 7" key="1">
    <citation type="journal article" date="2020" name="ISME J.">
        <title>Uncovering the hidden diversity of litter-decomposition mechanisms in mushroom-forming fungi.</title>
        <authorList>
            <person name="Floudas D."/>
            <person name="Bentzer J."/>
            <person name="Ahren D."/>
            <person name="Johansson T."/>
            <person name="Persson P."/>
            <person name="Tunlid A."/>
        </authorList>
    </citation>
    <scope>NUCLEOTIDE SEQUENCE [LARGE SCALE GENOMIC DNA]</scope>
    <source>
        <strain evidence="6 7">CBS 175.51</strain>
    </source>
</reference>
<dbReference type="Proteomes" id="UP000541558">
    <property type="component" value="Unassembled WGS sequence"/>
</dbReference>
<keyword evidence="2" id="KW-0833">Ubl conjugation pathway</keyword>
<feature type="compositionally biased region" description="Basic and acidic residues" evidence="3">
    <location>
        <begin position="268"/>
        <end position="280"/>
    </location>
</feature>
<sequence>MDFFNNPNGPGGLLAQFAGGFQQGFGPQMGRANPRSYDEYMKAYSVAMLPGRQRDNLSYGGKIIMPPSALARLTQLDLESPWSFQLRNPSNPAASTHAGVLEFIAEEGVVHLPYWMMKTLRLNEGDPIRITGTELPKGKFVKLQAQSVLFLEISDPKAVLEQALRNFSALTQGDIIEISYNSMVFGLLVMETKPGGEGISVLDTDLEVDFAAPVGYVEPERPKPAAPVTMASKLKIDLDSQSPGSSRPGSSLSGGFAGQSTGQTNLSKDGDHWESFKGKGETLGGRKTKGKGISHRKAEQVPEGSKIIRTENRKIVSNDTLETGAKVPAALNLPFGQLFFGFNITPYQPPAAAPGSPETTPQSPQPFASAGNTLTGRSTQPSSSKPKEEKPAEEAKPAHTWGTSGHTLGSRSAPRSNGPLGAGGARAPQVPQRKNKQPVKERSPTPDFGVDDDEIIDIDSD</sequence>
<dbReference type="GO" id="GO:0006511">
    <property type="term" value="P:ubiquitin-dependent protein catabolic process"/>
    <property type="evidence" value="ECO:0007669"/>
    <property type="project" value="InterPro"/>
</dbReference>
<evidence type="ECO:0000256" key="3">
    <source>
        <dbReference type="SAM" id="MobiDB-lite"/>
    </source>
</evidence>
<evidence type="ECO:0000313" key="7">
    <source>
        <dbReference type="Proteomes" id="UP000541558"/>
    </source>
</evidence>
<feature type="domain" description="Ubiquitin fusion degradation protein UFD1 N-terminal subdomain 1" evidence="4">
    <location>
        <begin position="37"/>
        <end position="136"/>
    </location>
</feature>
<feature type="compositionally biased region" description="Basic residues" evidence="3">
    <location>
        <begin position="286"/>
        <end position="295"/>
    </location>
</feature>
<dbReference type="PANTHER" id="PTHR12555">
    <property type="entry name" value="UBIQUITIN FUSION DEGRADATON PROTEIN 1"/>
    <property type="match status" value="1"/>
</dbReference>
<evidence type="ECO:0000256" key="2">
    <source>
        <dbReference type="ARBA" id="ARBA00022786"/>
    </source>
</evidence>
<accession>A0A8H5EX84</accession>
<feature type="compositionally biased region" description="Basic and acidic residues" evidence="3">
    <location>
        <begin position="385"/>
        <end position="397"/>
    </location>
</feature>
<feature type="compositionally biased region" description="Polar residues" evidence="3">
    <location>
        <begin position="258"/>
        <end position="267"/>
    </location>
</feature>
<dbReference type="AlphaFoldDB" id="A0A8H5EX84"/>
<protein>
    <submittedName>
        <fullName evidence="6">Uncharacterized protein</fullName>
    </submittedName>
</protein>
<feature type="compositionally biased region" description="Low complexity" evidence="3">
    <location>
        <begin position="240"/>
        <end position="254"/>
    </location>
</feature>
<name>A0A8H5EX84_9AGAR</name>
<gene>
    <name evidence="6" type="ORF">D9611_004783</name>
</gene>
<comment type="similarity">
    <text evidence="1">Belongs to the UFD1 family.</text>
</comment>
<dbReference type="InterPro" id="IPR004854">
    <property type="entry name" value="Ufd1-like"/>
</dbReference>
<feature type="compositionally biased region" description="Acidic residues" evidence="3">
    <location>
        <begin position="449"/>
        <end position="461"/>
    </location>
</feature>
<evidence type="ECO:0000259" key="5">
    <source>
        <dbReference type="Pfam" id="PF24842"/>
    </source>
</evidence>
<dbReference type="InterPro" id="IPR055417">
    <property type="entry name" value="UFD1_N1"/>
</dbReference>
<evidence type="ECO:0000313" key="6">
    <source>
        <dbReference type="EMBL" id="KAF5315686.1"/>
    </source>
</evidence>
<feature type="domain" description="Ubiquitin fusion degradation protein UFD1 N-terminal subdomain 2" evidence="5">
    <location>
        <begin position="137"/>
        <end position="213"/>
    </location>
</feature>
<dbReference type="EMBL" id="JAACJK010000220">
    <property type="protein sequence ID" value="KAF5315686.1"/>
    <property type="molecule type" value="Genomic_DNA"/>
</dbReference>
<dbReference type="InterPro" id="IPR055418">
    <property type="entry name" value="UFD1_N2"/>
</dbReference>
<dbReference type="Pfam" id="PF24842">
    <property type="entry name" value="UFD1_N2"/>
    <property type="match status" value="1"/>
</dbReference>
<organism evidence="6 7">
    <name type="scientific">Ephemerocybe angulata</name>
    <dbReference type="NCBI Taxonomy" id="980116"/>
    <lineage>
        <taxon>Eukaryota</taxon>
        <taxon>Fungi</taxon>
        <taxon>Dikarya</taxon>
        <taxon>Basidiomycota</taxon>
        <taxon>Agaricomycotina</taxon>
        <taxon>Agaricomycetes</taxon>
        <taxon>Agaricomycetidae</taxon>
        <taxon>Agaricales</taxon>
        <taxon>Agaricineae</taxon>
        <taxon>Psathyrellaceae</taxon>
        <taxon>Ephemerocybe</taxon>
    </lineage>
</organism>
<feature type="compositionally biased region" description="Polar residues" evidence="3">
    <location>
        <begin position="357"/>
        <end position="380"/>
    </location>
</feature>
<evidence type="ECO:0000256" key="1">
    <source>
        <dbReference type="ARBA" id="ARBA00006043"/>
    </source>
</evidence>
<dbReference type="PANTHER" id="PTHR12555:SF13">
    <property type="entry name" value="UBIQUITIN RECOGNITION FACTOR IN ER-ASSOCIATED DEGRADATION PROTEIN 1"/>
    <property type="match status" value="1"/>
</dbReference>
<comment type="caution">
    <text evidence="6">The sequence shown here is derived from an EMBL/GenBank/DDBJ whole genome shotgun (WGS) entry which is preliminary data.</text>
</comment>
<dbReference type="GO" id="GO:0036503">
    <property type="term" value="P:ERAD pathway"/>
    <property type="evidence" value="ECO:0007669"/>
    <property type="project" value="TreeGrafter"/>
</dbReference>
<dbReference type="GO" id="GO:0031593">
    <property type="term" value="F:polyubiquitin modification-dependent protein binding"/>
    <property type="evidence" value="ECO:0007669"/>
    <property type="project" value="TreeGrafter"/>
</dbReference>
<evidence type="ECO:0000259" key="4">
    <source>
        <dbReference type="Pfam" id="PF03152"/>
    </source>
</evidence>